<evidence type="ECO:0000313" key="8">
    <source>
        <dbReference type="EMBL" id="MFC4335395.1"/>
    </source>
</evidence>
<gene>
    <name evidence="8" type="ORF">ACFPET_09310</name>
</gene>
<evidence type="ECO:0000256" key="1">
    <source>
        <dbReference type="ARBA" id="ARBA00001946"/>
    </source>
</evidence>
<dbReference type="EMBL" id="JBHSDK010000013">
    <property type="protein sequence ID" value="MFC4335395.1"/>
    <property type="molecule type" value="Genomic_DNA"/>
</dbReference>
<evidence type="ECO:0000256" key="2">
    <source>
        <dbReference type="ARBA" id="ARBA00022723"/>
    </source>
</evidence>
<comment type="caution">
    <text evidence="8">The sequence shown here is derived from an EMBL/GenBank/DDBJ whole genome shotgun (WGS) entry which is preliminary data.</text>
</comment>
<evidence type="ECO:0000256" key="3">
    <source>
        <dbReference type="ARBA" id="ARBA00022842"/>
    </source>
</evidence>
<dbReference type="SFLD" id="SFLDS00005">
    <property type="entry name" value="Isoprenoid_Synthase_Type_I"/>
    <property type="match status" value="1"/>
</dbReference>
<dbReference type="Gene3D" id="1.10.600.10">
    <property type="entry name" value="Farnesyl Diphosphate Synthase"/>
    <property type="match status" value="1"/>
</dbReference>
<proteinExistence type="inferred from homology"/>
<dbReference type="EC" id="4.2.3.-" evidence="7"/>
<protein>
    <recommendedName>
        <fullName evidence="7">Terpene synthase</fullName>
        <ecNumber evidence="7">4.2.3.-</ecNumber>
    </recommendedName>
</protein>
<dbReference type="RefSeq" id="WP_380620158.1">
    <property type="nucleotide sequence ID" value="NZ_JBHSDK010000013.1"/>
</dbReference>
<dbReference type="Pfam" id="PF19086">
    <property type="entry name" value="Terpene_syn_C_2"/>
    <property type="match status" value="1"/>
</dbReference>
<evidence type="ECO:0000256" key="4">
    <source>
        <dbReference type="ARBA" id="ARBA00023239"/>
    </source>
</evidence>
<keyword evidence="4 7" id="KW-0456">Lyase</keyword>
<dbReference type="NCBIfam" id="NF041167">
    <property type="entry name" value="f2_encap_cargo2"/>
    <property type="match status" value="1"/>
</dbReference>
<evidence type="ECO:0000256" key="5">
    <source>
        <dbReference type="ARBA" id="ARBA00035573"/>
    </source>
</evidence>
<accession>A0ABV8TXT6</accession>
<dbReference type="InterPro" id="IPR008949">
    <property type="entry name" value="Isoprenoid_synthase_dom_sf"/>
</dbReference>
<dbReference type="InterPro" id="IPR034686">
    <property type="entry name" value="Terpene_cyclase-like_2"/>
</dbReference>
<dbReference type="SFLD" id="SFLDG01020">
    <property type="entry name" value="Terpene_Cyclase_Like_2"/>
    <property type="match status" value="1"/>
</dbReference>
<dbReference type="Proteomes" id="UP001595823">
    <property type="component" value="Unassembled WGS sequence"/>
</dbReference>
<evidence type="ECO:0000256" key="7">
    <source>
        <dbReference type="RuleBase" id="RU366034"/>
    </source>
</evidence>
<dbReference type="SUPFAM" id="SSF48576">
    <property type="entry name" value="Terpenoid synthases"/>
    <property type="match status" value="1"/>
</dbReference>
<comment type="similarity">
    <text evidence="6">Belongs to the terpene synthase family. 2-methylisoborneol synthase subfamily.</text>
</comment>
<keyword evidence="2 7" id="KW-0479">Metal-binding</keyword>
<organism evidence="8 9">
    <name type="scientific">Salininema proteolyticum</name>
    <dbReference type="NCBI Taxonomy" id="1607685"/>
    <lineage>
        <taxon>Bacteria</taxon>
        <taxon>Bacillati</taxon>
        <taxon>Actinomycetota</taxon>
        <taxon>Actinomycetes</taxon>
        <taxon>Glycomycetales</taxon>
        <taxon>Glycomycetaceae</taxon>
        <taxon>Salininema</taxon>
    </lineage>
</organism>
<sequence>MLSTITAPAGELAGHVASILSSPKAGEFAPPAWTGGLSGPGTRALRPPSVLSVPETPTYDNGLYCPPALRDDPALAETVNEAVVAWAESLGMYEGRLDVLRAANFGNLVTLSHPDCDDPDRLLAAAKCACAEWTVDDYYSDNDELGSDTENLGPRLTFAVGAVDPVHLVDEYEPAYREHMDSDPVLRGLSDSFRNFADYASPSQVGRLRHEFTIFACASNAEGGWRTQNRQPNVPEYLNERHLNSFLPCMTLTDSIGGYELPTHVYYQADVRRTVNYAATAATIVNDVYSASREGPDDTNLPGVLQANEGLGPVEALEKTVAVHNELVHRFEKDAYALSQGDPTLRRFFAGMWAWMGGNRQWHATSERYN</sequence>
<keyword evidence="3 7" id="KW-0460">Magnesium</keyword>
<name>A0ABV8TXT6_9ACTN</name>
<comment type="cofactor">
    <cofactor evidence="1 7">
        <name>Mg(2+)</name>
        <dbReference type="ChEBI" id="CHEBI:18420"/>
    </cofactor>
</comment>
<keyword evidence="9" id="KW-1185">Reference proteome</keyword>
<reference evidence="9" key="1">
    <citation type="journal article" date="2019" name="Int. J. Syst. Evol. Microbiol.">
        <title>The Global Catalogue of Microorganisms (GCM) 10K type strain sequencing project: providing services to taxonomists for standard genome sequencing and annotation.</title>
        <authorList>
            <consortium name="The Broad Institute Genomics Platform"/>
            <consortium name="The Broad Institute Genome Sequencing Center for Infectious Disease"/>
            <person name="Wu L."/>
            <person name="Ma J."/>
        </authorList>
    </citation>
    <scope>NUCLEOTIDE SEQUENCE [LARGE SCALE GENOMIC DNA]</scope>
    <source>
        <strain evidence="9">IBRC-M 10908</strain>
    </source>
</reference>
<evidence type="ECO:0000313" key="9">
    <source>
        <dbReference type="Proteomes" id="UP001595823"/>
    </source>
</evidence>
<comment type="catalytic activity">
    <reaction evidence="5">
        <text>(E)-2-methylgeranyl diphosphate + H2O = 2-methylisoborneol + diphosphate</text>
        <dbReference type="Rhea" id="RHEA:32571"/>
        <dbReference type="ChEBI" id="CHEBI:15377"/>
        <dbReference type="ChEBI" id="CHEBI:33019"/>
        <dbReference type="ChEBI" id="CHEBI:61984"/>
        <dbReference type="ChEBI" id="CHEBI:61987"/>
        <dbReference type="EC" id="4.2.3.118"/>
    </reaction>
</comment>
<dbReference type="InterPro" id="IPR047945">
    <property type="entry name" value="MIB_synthase"/>
</dbReference>
<dbReference type="PANTHER" id="PTHR35201:SF4">
    <property type="entry name" value="BETA-PINACENE SYNTHASE-RELATED"/>
    <property type="match status" value="1"/>
</dbReference>
<dbReference type="PANTHER" id="PTHR35201">
    <property type="entry name" value="TERPENE SYNTHASE"/>
    <property type="match status" value="1"/>
</dbReference>
<evidence type="ECO:0000256" key="6">
    <source>
        <dbReference type="ARBA" id="ARBA00035653"/>
    </source>
</evidence>